<feature type="compositionally biased region" description="Basic and acidic residues" evidence="1">
    <location>
        <begin position="158"/>
        <end position="172"/>
    </location>
</feature>
<reference evidence="2" key="1">
    <citation type="submission" date="2023-04" db="EMBL/GenBank/DDBJ databases">
        <authorList>
            <consortium name="ELIXIR-Norway"/>
        </authorList>
    </citation>
    <scope>NUCLEOTIDE SEQUENCE [LARGE SCALE GENOMIC DNA]</scope>
</reference>
<feature type="compositionally biased region" description="Low complexity" evidence="1">
    <location>
        <begin position="173"/>
        <end position="183"/>
    </location>
</feature>
<dbReference type="EMBL" id="OX459948">
    <property type="protein sequence ID" value="CAI9155184.1"/>
    <property type="molecule type" value="Genomic_DNA"/>
</dbReference>
<evidence type="ECO:0000313" key="3">
    <source>
        <dbReference type="Proteomes" id="UP001176941"/>
    </source>
</evidence>
<feature type="region of interest" description="Disordered" evidence="1">
    <location>
        <begin position="109"/>
        <end position="183"/>
    </location>
</feature>
<accession>A0ABN8Y1K4</accession>
<organism evidence="2 3">
    <name type="scientific">Rangifer tarandus platyrhynchus</name>
    <name type="common">Svalbard reindeer</name>
    <dbReference type="NCBI Taxonomy" id="3082113"/>
    <lineage>
        <taxon>Eukaryota</taxon>
        <taxon>Metazoa</taxon>
        <taxon>Chordata</taxon>
        <taxon>Craniata</taxon>
        <taxon>Vertebrata</taxon>
        <taxon>Euteleostomi</taxon>
        <taxon>Mammalia</taxon>
        <taxon>Eutheria</taxon>
        <taxon>Laurasiatheria</taxon>
        <taxon>Artiodactyla</taxon>
        <taxon>Ruminantia</taxon>
        <taxon>Pecora</taxon>
        <taxon>Cervidae</taxon>
        <taxon>Odocoileinae</taxon>
        <taxon>Rangifer</taxon>
    </lineage>
</organism>
<sequence>MDSAAWPGPARSPQCACDQAACVQSIGHLLQARDPGSAVTTPAQNLCVPAEFPPSVTACSPSAVAQTQVHSPVLFHAAMLCESEQTASGCDGLNVSVTRWALGPVLVTAPPQARSQPRKLPPRPAFLRQDPSQPRAPLQESGPNTQREPLAAQALARWTDEAARGPKPEPRLRGSLKSRLLSE</sequence>
<protein>
    <submittedName>
        <fullName evidence="2">Uncharacterized protein</fullName>
    </submittedName>
</protein>
<keyword evidence="3" id="KW-1185">Reference proteome</keyword>
<evidence type="ECO:0000256" key="1">
    <source>
        <dbReference type="SAM" id="MobiDB-lite"/>
    </source>
</evidence>
<dbReference type="Proteomes" id="UP001176941">
    <property type="component" value="Chromosome 12"/>
</dbReference>
<gene>
    <name evidence="2" type="ORF">MRATA1EN1_LOCUS4146</name>
</gene>
<name>A0ABN8Y1K4_RANTA</name>
<proteinExistence type="predicted"/>
<evidence type="ECO:0000313" key="2">
    <source>
        <dbReference type="EMBL" id="CAI9155184.1"/>
    </source>
</evidence>